<dbReference type="CDD" id="cd00167">
    <property type="entry name" value="SANT"/>
    <property type="match status" value="2"/>
</dbReference>
<dbReference type="PROSITE" id="PS51294">
    <property type="entry name" value="HTH_MYB"/>
    <property type="match status" value="2"/>
</dbReference>
<organism evidence="7 8">
    <name type="scientific">Tritrichomonas musculus</name>
    <dbReference type="NCBI Taxonomy" id="1915356"/>
    <lineage>
        <taxon>Eukaryota</taxon>
        <taxon>Metamonada</taxon>
        <taxon>Parabasalia</taxon>
        <taxon>Tritrichomonadida</taxon>
        <taxon>Tritrichomonadidae</taxon>
        <taxon>Tritrichomonas</taxon>
    </lineage>
</organism>
<feature type="domain" description="HTH myb-type" evidence="6">
    <location>
        <begin position="18"/>
        <end position="69"/>
    </location>
</feature>
<protein>
    <recommendedName>
        <fullName evidence="9">Myb-like DNA-binding domain containing protein</fullName>
    </recommendedName>
</protein>
<evidence type="ECO:0000256" key="3">
    <source>
        <dbReference type="ARBA" id="ARBA00023163"/>
    </source>
</evidence>
<dbReference type="PANTHER" id="PTHR46621:SF1">
    <property type="entry name" value="SNRNA-ACTIVATING PROTEIN COMPLEX SUBUNIT 4"/>
    <property type="match status" value="1"/>
</dbReference>
<evidence type="ECO:0000259" key="5">
    <source>
        <dbReference type="PROSITE" id="PS50090"/>
    </source>
</evidence>
<dbReference type="InterPro" id="IPR017930">
    <property type="entry name" value="Myb_dom"/>
</dbReference>
<dbReference type="InterPro" id="IPR001005">
    <property type="entry name" value="SANT/Myb"/>
</dbReference>
<evidence type="ECO:0008006" key="9">
    <source>
        <dbReference type="Google" id="ProtNLM"/>
    </source>
</evidence>
<dbReference type="Pfam" id="PF13921">
    <property type="entry name" value="Myb_DNA-bind_6"/>
    <property type="match status" value="1"/>
</dbReference>
<keyword evidence="3" id="KW-0804">Transcription</keyword>
<evidence type="ECO:0000256" key="2">
    <source>
        <dbReference type="ARBA" id="ARBA00023125"/>
    </source>
</evidence>
<feature type="domain" description="Myb-like" evidence="5">
    <location>
        <begin position="70"/>
        <end position="120"/>
    </location>
</feature>
<accession>A0ABR2L914</accession>
<dbReference type="EMBL" id="JAPFFF010000001">
    <property type="protein sequence ID" value="KAK8899712.1"/>
    <property type="molecule type" value="Genomic_DNA"/>
</dbReference>
<feature type="domain" description="HTH myb-type" evidence="6">
    <location>
        <begin position="70"/>
        <end position="124"/>
    </location>
</feature>
<reference evidence="7 8" key="1">
    <citation type="submission" date="2024-04" db="EMBL/GenBank/DDBJ databases">
        <title>Tritrichomonas musculus Genome.</title>
        <authorList>
            <person name="Alves-Ferreira E."/>
            <person name="Grigg M."/>
            <person name="Lorenzi H."/>
            <person name="Galac M."/>
        </authorList>
    </citation>
    <scope>NUCLEOTIDE SEQUENCE [LARGE SCALE GENOMIC DNA]</scope>
    <source>
        <strain evidence="7 8">EAF2021</strain>
    </source>
</reference>
<evidence type="ECO:0000256" key="4">
    <source>
        <dbReference type="ARBA" id="ARBA00023242"/>
    </source>
</evidence>
<dbReference type="Proteomes" id="UP001470230">
    <property type="component" value="Unassembled WGS sequence"/>
</dbReference>
<dbReference type="PANTHER" id="PTHR46621">
    <property type="entry name" value="SNRNA-ACTIVATING PROTEIN COMPLEX SUBUNIT 4"/>
    <property type="match status" value="1"/>
</dbReference>
<gene>
    <name evidence="7" type="ORF">M9Y10_002034</name>
</gene>
<proteinExistence type="predicted"/>
<keyword evidence="2" id="KW-0238">DNA-binding</keyword>
<evidence type="ECO:0000313" key="7">
    <source>
        <dbReference type="EMBL" id="KAK8899712.1"/>
    </source>
</evidence>
<keyword evidence="8" id="KW-1185">Reference proteome</keyword>
<evidence type="ECO:0000256" key="1">
    <source>
        <dbReference type="ARBA" id="ARBA00023015"/>
    </source>
</evidence>
<keyword evidence="1" id="KW-0805">Transcription regulation</keyword>
<feature type="domain" description="Myb-like" evidence="5">
    <location>
        <begin position="18"/>
        <end position="69"/>
    </location>
</feature>
<dbReference type="Gene3D" id="1.10.10.60">
    <property type="entry name" value="Homeodomain-like"/>
    <property type="match status" value="2"/>
</dbReference>
<name>A0ABR2L914_9EUKA</name>
<evidence type="ECO:0000313" key="8">
    <source>
        <dbReference type="Proteomes" id="UP001470230"/>
    </source>
</evidence>
<dbReference type="PROSITE" id="PS50090">
    <property type="entry name" value="MYB_LIKE"/>
    <property type="match status" value="2"/>
</dbReference>
<dbReference type="SUPFAM" id="SSF46689">
    <property type="entry name" value="Homeodomain-like"/>
    <property type="match status" value="1"/>
</dbReference>
<evidence type="ECO:0000259" key="6">
    <source>
        <dbReference type="PROSITE" id="PS51294"/>
    </source>
</evidence>
<sequence length="211" mass="24926">MFTIPPNPQFLKLILNGRKPHPRSKFTRAEDDKLRSIVQEVGENSWDVVSKRMGNRNQRQCKERWLNYLSPNVNFSPWTLEEDQKLENLHAEFGAKWVKIAQYFPSRTDTNIKNRWMVLQRQKKRLERKSQTSESLTILNKENEVMKESSVSSPEIIQNDQTNVSTIPQLVSKPISDDIKEEDLLDFKLFDDQLDLTPIDIMTDQCFDYFF</sequence>
<keyword evidence="4" id="KW-0539">Nucleus</keyword>
<dbReference type="InterPro" id="IPR009057">
    <property type="entry name" value="Homeodomain-like_sf"/>
</dbReference>
<comment type="caution">
    <text evidence="7">The sequence shown here is derived from an EMBL/GenBank/DDBJ whole genome shotgun (WGS) entry which is preliminary data.</text>
</comment>
<dbReference type="SMART" id="SM00717">
    <property type="entry name" value="SANT"/>
    <property type="match status" value="2"/>
</dbReference>
<dbReference type="InterPro" id="IPR051575">
    <property type="entry name" value="Myb-like_DNA-bd"/>
</dbReference>